<gene>
    <name evidence="1" type="ORF">A2469_03165</name>
</gene>
<evidence type="ECO:0000313" key="2">
    <source>
        <dbReference type="Proteomes" id="UP000178895"/>
    </source>
</evidence>
<dbReference type="Gene3D" id="3.30.2310.20">
    <property type="entry name" value="RelE-like"/>
    <property type="match status" value="1"/>
</dbReference>
<evidence type="ECO:0000313" key="1">
    <source>
        <dbReference type="EMBL" id="OGH89398.1"/>
    </source>
</evidence>
<reference evidence="1 2" key="1">
    <citation type="journal article" date="2016" name="Nat. Commun.">
        <title>Thousands of microbial genomes shed light on interconnected biogeochemical processes in an aquifer system.</title>
        <authorList>
            <person name="Anantharaman K."/>
            <person name="Brown C.T."/>
            <person name="Hug L.A."/>
            <person name="Sharon I."/>
            <person name="Castelle C.J."/>
            <person name="Probst A.J."/>
            <person name="Thomas B.C."/>
            <person name="Singh A."/>
            <person name="Wilkins M.J."/>
            <person name="Karaoz U."/>
            <person name="Brodie E.L."/>
            <person name="Williams K.H."/>
            <person name="Hubbard S.S."/>
            <person name="Banfield J.F."/>
        </authorList>
    </citation>
    <scope>NUCLEOTIDE SEQUENCE [LARGE SCALE GENOMIC DNA]</scope>
</reference>
<name>A0A1F6NZT8_9BACT</name>
<dbReference type="InterPro" id="IPR035093">
    <property type="entry name" value="RelE/ParE_toxin_dom_sf"/>
</dbReference>
<evidence type="ECO:0008006" key="3">
    <source>
        <dbReference type="Google" id="ProtNLM"/>
    </source>
</evidence>
<sequence>MIVGYKNTREEEFYADEKSLSSQYGDRMAKKINQRLSELVAAENPQQLPKNARFHEHGGKRKGMFSIDLIHPFRLIVLPTCAYTSYIEITSVEIYEIIDPH</sequence>
<organism evidence="1 2">
    <name type="scientific">Candidatus Magasanikbacteria bacterium RIFOXYC2_FULL_40_16</name>
    <dbReference type="NCBI Taxonomy" id="1798703"/>
    <lineage>
        <taxon>Bacteria</taxon>
        <taxon>Candidatus Magasanikiibacteriota</taxon>
    </lineage>
</organism>
<protein>
    <recommendedName>
        <fullName evidence="3">Plasmid maintenance system killer protein</fullName>
    </recommendedName>
</protein>
<proteinExistence type="predicted"/>
<accession>A0A1F6NZT8</accession>
<dbReference type="AlphaFoldDB" id="A0A1F6NZT8"/>
<dbReference type="EMBL" id="MFQY01000049">
    <property type="protein sequence ID" value="OGH89398.1"/>
    <property type="molecule type" value="Genomic_DNA"/>
</dbReference>
<dbReference type="Proteomes" id="UP000178895">
    <property type="component" value="Unassembled WGS sequence"/>
</dbReference>
<comment type="caution">
    <text evidence="1">The sequence shown here is derived from an EMBL/GenBank/DDBJ whole genome shotgun (WGS) entry which is preliminary data.</text>
</comment>